<dbReference type="InterPro" id="IPR033479">
    <property type="entry name" value="dCache_1"/>
</dbReference>
<accession>A0ABW0Y9X7</accession>
<keyword evidence="11" id="KW-0808">Transferase</keyword>
<dbReference type="EMBL" id="JBHSPP010000009">
    <property type="protein sequence ID" value="MFC5706307.1"/>
    <property type="molecule type" value="Genomic_DNA"/>
</dbReference>
<dbReference type="SUPFAM" id="SSF55073">
    <property type="entry name" value="Nucleotide cyclase"/>
    <property type="match status" value="1"/>
</dbReference>
<dbReference type="InterPro" id="IPR043128">
    <property type="entry name" value="Rev_trsase/Diguanyl_cyclase"/>
</dbReference>
<evidence type="ECO:0000313" key="11">
    <source>
        <dbReference type="EMBL" id="MFC5706307.1"/>
    </source>
</evidence>
<protein>
    <recommendedName>
        <fullName evidence="2">diguanylate cyclase</fullName>
        <ecNumber evidence="2">2.7.7.65</ecNumber>
    </recommendedName>
</protein>
<comment type="catalytic activity">
    <reaction evidence="7">
        <text>2 GTP = 3',3'-c-di-GMP + 2 diphosphate</text>
        <dbReference type="Rhea" id="RHEA:24898"/>
        <dbReference type="ChEBI" id="CHEBI:33019"/>
        <dbReference type="ChEBI" id="CHEBI:37565"/>
        <dbReference type="ChEBI" id="CHEBI:58805"/>
        <dbReference type="EC" id="2.7.7.65"/>
    </reaction>
</comment>
<evidence type="ECO:0000256" key="1">
    <source>
        <dbReference type="ARBA" id="ARBA00004651"/>
    </source>
</evidence>
<dbReference type="Proteomes" id="UP001596132">
    <property type="component" value="Unassembled WGS sequence"/>
</dbReference>
<evidence type="ECO:0000256" key="6">
    <source>
        <dbReference type="ARBA" id="ARBA00023136"/>
    </source>
</evidence>
<sequence>MRLGLALLFLPVLMLGSIYYLHMERSLQIDLQQRLLATNKQLQHTFIEPYLSELERQFNLIYDKTQVEDFSGAGLRHGERYLQEWALYKGVMADLDSAYVGTARGDFLIYPRPEVPADYDPRTRPWYRLASQQAGKLVWTDPYQGYGVLHDKLMISLARTLSDREGKIQAVVAIDVVLAPFSAQLNKQPEAGYQMIINQSGKVLAYPDASWLLKTMPSPHWLARFSNAEGIFLDTQTQQFVAYRRLPHWNWVLISVQPAASFQAVVARASFNVLGVVVLACVLYALLALFWARYFRRMLDEISTMIRASRLQPDDVPQGGMRELRHVYAELAEVSKDYHEVRQQANMDKLTGLYNRRFFDERLGLLLFEHQPFCLAMLDLDNFKRVNDTYGHQTGDVVLKRVAKLGNRLLGDHGWVCRYGGEELTVLLINPDIHFCHLLLEQFRIGVASLDWREPGLAITFSGGLVASAPGLDAKALLELADAEVYRAKHDGKNRIYLGQPPGAEGASAPRVATLSNEGT</sequence>
<dbReference type="InterPro" id="IPR029787">
    <property type="entry name" value="Nucleotide_cyclase"/>
</dbReference>
<evidence type="ECO:0000256" key="4">
    <source>
        <dbReference type="ARBA" id="ARBA00022692"/>
    </source>
</evidence>
<dbReference type="Gene3D" id="3.30.450.20">
    <property type="entry name" value="PAS domain"/>
    <property type="match status" value="1"/>
</dbReference>
<keyword evidence="4 9" id="KW-0812">Transmembrane</keyword>
<dbReference type="CDD" id="cd12913">
    <property type="entry name" value="PDC1_MCP_like"/>
    <property type="match status" value="1"/>
</dbReference>
<feature type="transmembrane region" description="Helical" evidence="9">
    <location>
        <begin position="271"/>
        <end position="292"/>
    </location>
</feature>
<comment type="subcellular location">
    <subcellularLocation>
        <location evidence="1">Cell membrane</location>
        <topology evidence="1">Multi-pass membrane protein</topology>
    </subcellularLocation>
</comment>
<reference evidence="12" key="1">
    <citation type="journal article" date="2019" name="Int. J. Syst. Evol. Microbiol.">
        <title>The Global Catalogue of Microorganisms (GCM) 10K type strain sequencing project: providing services to taxonomists for standard genome sequencing and annotation.</title>
        <authorList>
            <consortium name="The Broad Institute Genomics Platform"/>
            <consortium name="The Broad Institute Genome Sequencing Center for Infectious Disease"/>
            <person name="Wu L."/>
            <person name="Ma J."/>
        </authorList>
    </citation>
    <scope>NUCLEOTIDE SEQUENCE [LARGE SCALE GENOMIC DNA]</scope>
    <source>
        <strain evidence="12">KCTC 15012</strain>
    </source>
</reference>
<keyword evidence="5 9" id="KW-1133">Transmembrane helix</keyword>
<keyword evidence="6 9" id="KW-0472">Membrane</keyword>
<organism evidence="11 12">
    <name type="scientific">Aeromonas eucrenophila</name>
    <dbReference type="NCBI Taxonomy" id="649"/>
    <lineage>
        <taxon>Bacteria</taxon>
        <taxon>Pseudomonadati</taxon>
        <taxon>Pseudomonadota</taxon>
        <taxon>Gammaproteobacteria</taxon>
        <taxon>Aeromonadales</taxon>
        <taxon>Aeromonadaceae</taxon>
        <taxon>Aeromonas</taxon>
    </lineage>
</organism>
<name>A0ABW0Y9X7_9GAMM</name>
<proteinExistence type="predicted"/>
<dbReference type="Pfam" id="PF02743">
    <property type="entry name" value="dCache_1"/>
    <property type="match status" value="1"/>
</dbReference>
<evidence type="ECO:0000256" key="8">
    <source>
        <dbReference type="SAM" id="MobiDB-lite"/>
    </source>
</evidence>
<keyword evidence="3" id="KW-1003">Cell membrane</keyword>
<feature type="region of interest" description="Disordered" evidence="8">
    <location>
        <begin position="497"/>
        <end position="520"/>
    </location>
</feature>
<keyword evidence="11" id="KW-0548">Nucleotidyltransferase</keyword>
<evidence type="ECO:0000256" key="7">
    <source>
        <dbReference type="ARBA" id="ARBA00034247"/>
    </source>
</evidence>
<dbReference type="PROSITE" id="PS50887">
    <property type="entry name" value="GGDEF"/>
    <property type="match status" value="1"/>
</dbReference>
<evidence type="ECO:0000259" key="10">
    <source>
        <dbReference type="PROSITE" id="PS50887"/>
    </source>
</evidence>
<dbReference type="EC" id="2.7.7.65" evidence="2"/>
<dbReference type="InterPro" id="IPR050469">
    <property type="entry name" value="Diguanylate_Cyclase"/>
</dbReference>
<dbReference type="Pfam" id="PF00990">
    <property type="entry name" value="GGDEF"/>
    <property type="match status" value="1"/>
</dbReference>
<evidence type="ECO:0000256" key="3">
    <source>
        <dbReference type="ARBA" id="ARBA00022475"/>
    </source>
</evidence>
<evidence type="ECO:0000256" key="2">
    <source>
        <dbReference type="ARBA" id="ARBA00012528"/>
    </source>
</evidence>
<dbReference type="GO" id="GO:0052621">
    <property type="term" value="F:diguanylate cyclase activity"/>
    <property type="evidence" value="ECO:0007669"/>
    <property type="project" value="UniProtKB-EC"/>
</dbReference>
<gene>
    <name evidence="11" type="ORF">ACFPVW_09600</name>
</gene>
<dbReference type="PANTHER" id="PTHR45138:SF9">
    <property type="entry name" value="DIGUANYLATE CYCLASE DGCM-RELATED"/>
    <property type="match status" value="1"/>
</dbReference>
<dbReference type="RefSeq" id="WP_042643452.1">
    <property type="nucleotide sequence ID" value="NZ_CDDF01000015.1"/>
</dbReference>
<dbReference type="Gene3D" id="3.30.70.270">
    <property type="match status" value="1"/>
</dbReference>
<dbReference type="CDD" id="cd01949">
    <property type="entry name" value="GGDEF"/>
    <property type="match status" value="1"/>
</dbReference>
<dbReference type="NCBIfam" id="TIGR00254">
    <property type="entry name" value="GGDEF"/>
    <property type="match status" value="1"/>
</dbReference>
<comment type="caution">
    <text evidence="11">The sequence shown here is derived from an EMBL/GenBank/DDBJ whole genome shotgun (WGS) entry which is preliminary data.</text>
</comment>
<feature type="domain" description="GGDEF" evidence="10">
    <location>
        <begin position="371"/>
        <end position="501"/>
    </location>
</feature>
<evidence type="ECO:0000256" key="5">
    <source>
        <dbReference type="ARBA" id="ARBA00022989"/>
    </source>
</evidence>
<keyword evidence="12" id="KW-1185">Reference proteome</keyword>
<evidence type="ECO:0000256" key="9">
    <source>
        <dbReference type="SAM" id="Phobius"/>
    </source>
</evidence>
<dbReference type="SMART" id="SM00267">
    <property type="entry name" value="GGDEF"/>
    <property type="match status" value="1"/>
</dbReference>
<dbReference type="InterPro" id="IPR000160">
    <property type="entry name" value="GGDEF_dom"/>
</dbReference>
<dbReference type="PANTHER" id="PTHR45138">
    <property type="entry name" value="REGULATORY COMPONENTS OF SENSORY TRANSDUCTION SYSTEM"/>
    <property type="match status" value="1"/>
</dbReference>
<evidence type="ECO:0000313" key="12">
    <source>
        <dbReference type="Proteomes" id="UP001596132"/>
    </source>
</evidence>